<organism evidence="1">
    <name type="scientific">Pseudomonas saudimassiliensis</name>
    <dbReference type="NCBI Taxonomy" id="1461581"/>
    <lineage>
        <taxon>Bacteria</taxon>
        <taxon>Pseudomonadati</taxon>
        <taxon>Pseudomonadota</taxon>
        <taxon>Gammaproteobacteria</taxon>
        <taxon>Pseudomonadales</taxon>
        <taxon>Pseudomonadaceae</taxon>
        <taxon>Pseudomonas</taxon>
    </lineage>
</organism>
<accession>A0A078MCB9</accession>
<gene>
    <name evidence="1" type="ORF">BN1049_00733</name>
</gene>
<dbReference type="SUPFAM" id="SSF55144">
    <property type="entry name" value="LigT-like"/>
    <property type="match status" value="1"/>
</dbReference>
<dbReference type="OrthoDB" id="5540889at2"/>
<dbReference type="PATRIC" id="fig|1461581.3.peg.718"/>
<dbReference type="InterPro" id="IPR009097">
    <property type="entry name" value="Cyclic_Pdiesterase"/>
</dbReference>
<protein>
    <recommendedName>
        <fullName evidence="2">2'-5' RNA ligase</fullName>
    </recommendedName>
</protein>
<dbReference type="Pfam" id="PF13563">
    <property type="entry name" value="2_5_RNA_ligase2"/>
    <property type="match status" value="1"/>
</dbReference>
<dbReference type="EMBL" id="LM997413">
    <property type="protein sequence ID" value="CEA02366.1"/>
    <property type="molecule type" value="Genomic_DNA"/>
</dbReference>
<dbReference type="Gene3D" id="3.90.1140.10">
    <property type="entry name" value="Cyclic phosphodiesterase"/>
    <property type="match status" value="1"/>
</dbReference>
<reference evidence="1" key="1">
    <citation type="submission" date="2014-07" db="EMBL/GenBank/DDBJ databases">
        <authorList>
            <person name="Urmite Genomes Urmite Genomes"/>
        </authorList>
    </citation>
    <scope>NUCLEOTIDE SEQUENCE</scope>
    <source>
        <strain evidence="1">12M76_air</strain>
    </source>
</reference>
<dbReference type="RefSeq" id="WP_044498368.1">
    <property type="nucleotide sequence ID" value="NZ_LK391969.1"/>
</dbReference>
<proteinExistence type="predicted"/>
<evidence type="ECO:0008006" key="2">
    <source>
        <dbReference type="Google" id="ProtNLM"/>
    </source>
</evidence>
<dbReference type="AlphaFoldDB" id="A0A078MCB9"/>
<name>A0A078MCB9_9PSED</name>
<evidence type="ECO:0000313" key="1">
    <source>
        <dbReference type="EMBL" id="CEA02366.1"/>
    </source>
</evidence>
<dbReference type="EMBL" id="LK391969">
    <property type="protein sequence ID" value="CEF25816.1"/>
    <property type="molecule type" value="Genomic_DNA"/>
</dbReference>
<sequence length="212" mass="24193">MLLSDTGASFAKTTVTQLRDYPEWHRGRRRYAIWMIPINCPSVLAYIDQVTASLADLLHPSRRQPHITLFVCGFEGERVRYDDDFTPVQLQRQLADLDRLELRPCELPIGAPDSFASAAFLPVGDPEGHLACWREALAVSCKEIRQAAYVPHITLGLYRRAVRAQELRQRLAQRPIPGLLSLPVKRLEYATYASDDMFGPLECRQKVWCCPR</sequence>